<evidence type="ECO:0000313" key="3">
    <source>
        <dbReference type="EMBL" id="CAF1052516.1"/>
    </source>
</evidence>
<evidence type="ECO:0000313" key="5">
    <source>
        <dbReference type="EMBL" id="CAF3821936.1"/>
    </source>
</evidence>
<reference evidence="3" key="1">
    <citation type="submission" date="2021-02" db="EMBL/GenBank/DDBJ databases">
        <authorList>
            <person name="Nowell W R."/>
        </authorList>
    </citation>
    <scope>NUCLEOTIDE SEQUENCE</scope>
</reference>
<dbReference type="Proteomes" id="UP000682733">
    <property type="component" value="Unassembled WGS sequence"/>
</dbReference>
<accession>A0A814KKB4</accession>
<dbReference type="EMBL" id="CAJOBC010004283">
    <property type="protein sequence ID" value="CAF3821936.1"/>
    <property type="molecule type" value="Genomic_DNA"/>
</dbReference>
<proteinExistence type="predicted"/>
<sequence length="245" mass="28851">MVSDCITCGISVGTFSCAGCKEFFCAKHVINHRQALLTDLNLISDDHNTLLNQINDFNQLSAANLLEKIDQWTEDTIQEVIMAADQARTHVRHLINERKVELRKKVQVISSELRTRRETDDYFEDDLTRLKKQIQEIRDALQTHRLPSVQIISVDAYEQFDWNNLIQVQKLDANSIYDINYPVYDRHLRNIDKVIDDKEEILNEIQMLLDDRLFVSKEDGQDVQKLKQEIEQLKFDKQFFEAYFQ</sequence>
<dbReference type="Proteomes" id="UP000663829">
    <property type="component" value="Unassembled WGS sequence"/>
</dbReference>
<evidence type="ECO:0000313" key="6">
    <source>
        <dbReference type="Proteomes" id="UP000663829"/>
    </source>
</evidence>
<dbReference type="EMBL" id="CAJNOK010004405">
    <property type="protein sequence ID" value="CAF0936623.1"/>
    <property type="molecule type" value="Genomic_DNA"/>
</dbReference>
<keyword evidence="6" id="KW-1185">Reference proteome</keyword>
<evidence type="ECO:0000313" key="2">
    <source>
        <dbReference type="EMBL" id="CAF0936623.1"/>
    </source>
</evidence>
<organism evidence="3 6">
    <name type="scientific">Didymodactylos carnosus</name>
    <dbReference type="NCBI Taxonomy" id="1234261"/>
    <lineage>
        <taxon>Eukaryota</taxon>
        <taxon>Metazoa</taxon>
        <taxon>Spiralia</taxon>
        <taxon>Gnathifera</taxon>
        <taxon>Rotifera</taxon>
        <taxon>Eurotatoria</taxon>
        <taxon>Bdelloidea</taxon>
        <taxon>Philodinida</taxon>
        <taxon>Philodinidae</taxon>
        <taxon>Didymodactylos</taxon>
    </lineage>
</organism>
<evidence type="ECO:0000313" key="4">
    <source>
        <dbReference type="EMBL" id="CAF3712227.1"/>
    </source>
</evidence>
<gene>
    <name evidence="3" type="ORF">GPM918_LOCUS16359</name>
    <name evidence="2" type="ORF">OVA965_LOCUS11415</name>
    <name evidence="5" type="ORF">SRO942_LOCUS16359</name>
    <name evidence="4" type="ORF">TMI583_LOCUS11416</name>
</gene>
<dbReference type="EMBL" id="CAJNOQ010004283">
    <property type="protein sequence ID" value="CAF1052516.1"/>
    <property type="molecule type" value="Genomic_DNA"/>
</dbReference>
<dbReference type="Proteomes" id="UP000681722">
    <property type="component" value="Unassembled WGS sequence"/>
</dbReference>
<dbReference type="EMBL" id="CAJOBA010004409">
    <property type="protein sequence ID" value="CAF3712227.1"/>
    <property type="molecule type" value="Genomic_DNA"/>
</dbReference>
<protein>
    <submittedName>
        <fullName evidence="3">Uncharacterized protein</fullName>
    </submittedName>
</protein>
<keyword evidence="1" id="KW-0175">Coiled coil</keyword>
<dbReference type="Proteomes" id="UP000677228">
    <property type="component" value="Unassembled WGS sequence"/>
</dbReference>
<comment type="caution">
    <text evidence="3">The sequence shown here is derived from an EMBL/GenBank/DDBJ whole genome shotgun (WGS) entry which is preliminary data.</text>
</comment>
<dbReference type="AlphaFoldDB" id="A0A814KKB4"/>
<evidence type="ECO:0000256" key="1">
    <source>
        <dbReference type="SAM" id="Coils"/>
    </source>
</evidence>
<dbReference type="OrthoDB" id="10022661at2759"/>
<name>A0A814KKB4_9BILA</name>
<feature type="coiled-coil region" evidence="1">
    <location>
        <begin position="184"/>
        <end position="243"/>
    </location>
</feature>